<proteinExistence type="predicted"/>
<evidence type="ECO:0000313" key="2">
    <source>
        <dbReference type="Proteomes" id="UP000245080"/>
    </source>
</evidence>
<evidence type="ECO:0008006" key="3">
    <source>
        <dbReference type="Google" id="ProtNLM"/>
    </source>
</evidence>
<dbReference type="RefSeq" id="WP_109249868.1">
    <property type="nucleotide sequence ID" value="NZ_QCXQ01000002.1"/>
</dbReference>
<gene>
    <name evidence="1" type="ORF">DCM90_02905</name>
</gene>
<sequence>MNYEVLNVLHPDTTDWTAQKARLQRINGTLLTLAPDPGLLQKQIQEQINVVNVVDYVTNRTYNPDQFLFFDQIPTVAGAEIFMAKSGQINLIHDGYPIGTVRLYPNTRRLVNNITYLNLDGTRDFIEEYAFDGKLFSRIDYDDNHVQRIQFYNDDQVVVLTYYFYNGQMNLITVEDPASHRILERYDSTGAFLAAKVGEIIQADDAAVISYLGLELTALSQTQSDNTLALIESPLDEQGEVRGNLKAILDNRLPYVQHVALPQKLADQLLKAHQPMTKILIETEGENGRS</sequence>
<accession>A0A2V1MY55</accession>
<name>A0A2V1MY55_9LACO</name>
<reference evidence="1 2" key="1">
    <citation type="journal article" date="2018" name="Int. J. Syst. Evol. Microbiol.">
        <title>Lactobacillus bambusae sp. nov., isolated from a traditional fermented Ma-bamboo shoots of Taiwan.</title>
        <authorList>
            <person name="Wang L.-T."/>
        </authorList>
    </citation>
    <scope>NUCLEOTIDE SEQUENCE [LARGE SCALE GENOMIC DNA]</scope>
    <source>
        <strain evidence="1 2">BS-W1</strain>
    </source>
</reference>
<comment type="caution">
    <text evidence="1">The sequence shown here is derived from an EMBL/GenBank/DDBJ whole genome shotgun (WGS) entry which is preliminary data.</text>
</comment>
<evidence type="ECO:0000313" key="1">
    <source>
        <dbReference type="EMBL" id="PWF99918.1"/>
    </source>
</evidence>
<keyword evidence="2" id="KW-1185">Reference proteome</keyword>
<protein>
    <recommendedName>
        <fullName evidence="3">Accessory Sec system glycosyltransferase GtfB</fullName>
    </recommendedName>
</protein>
<organism evidence="1 2">
    <name type="scientific">Levilactobacillus bambusae</name>
    <dbReference type="NCBI Taxonomy" id="2024736"/>
    <lineage>
        <taxon>Bacteria</taxon>
        <taxon>Bacillati</taxon>
        <taxon>Bacillota</taxon>
        <taxon>Bacilli</taxon>
        <taxon>Lactobacillales</taxon>
        <taxon>Lactobacillaceae</taxon>
        <taxon>Levilactobacillus</taxon>
    </lineage>
</organism>
<dbReference type="AlphaFoldDB" id="A0A2V1MY55"/>
<dbReference type="EMBL" id="QCXQ01000002">
    <property type="protein sequence ID" value="PWF99918.1"/>
    <property type="molecule type" value="Genomic_DNA"/>
</dbReference>
<dbReference type="Proteomes" id="UP000245080">
    <property type="component" value="Unassembled WGS sequence"/>
</dbReference>
<dbReference type="OrthoDB" id="2248484at2"/>